<name>A0A8S5TBK4_9CAUD</name>
<protein>
    <submittedName>
        <fullName evidence="1">Uncharacterized protein</fullName>
    </submittedName>
</protein>
<dbReference type="EMBL" id="BK032787">
    <property type="protein sequence ID" value="DAF60367.1"/>
    <property type="molecule type" value="Genomic_DNA"/>
</dbReference>
<organism evidence="1">
    <name type="scientific">Siphoviridae sp. ctwuP1</name>
    <dbReference type="NCBI Taxonomy" id="2827972"/>
    <lineage>
        <taxon>Viruses</taxon>
        <taxon>Duplodnaviria</taxon>
        <taxon>Heunggongvirae</taxon>
        <taxon>Uroviricota</taxon>
        <taxon>Caudoviricetes</taxon>
    </lineage>
</organism>
<reference evidence="1" key="1">
    <citation type="journal article" date="2021" name="Proc. Natl. Acad. Sci. U.S.A.">
        <title>A Catalog of Tens of Thousands of Viruses from Human Metagenomes Reveals Hidden Associations with Chronic Diseases.</title>
        <authorList>
            <person name="Tisza M.J."/>
            <person name="Buck C.B."/>
        </authorList>
    </citation>
    <scope>NUCLEOTIDE SEQUENCE</scope>
    <source>
        <strain evidence="1">CtwuP1</strain>
    </source>
</reference>
<proteinExistence type="predicted"/>
<sequence>MGDKWRRTMWKGTIRYMAYSVIYTARIHANALCRLRFMAIKAVAKSDYWPLHYKWCPTCKYRCLQRAGVYDKACEVWGIK</sequence>
<evidence type="ECO:0000313" key="1">
    <source>
        <dbReference type="EMBL" id="DAF60367.1"/>
    </source>
</evidence>
<accession>A0A8S5TBK4</accession>